<dbReference type="RefSeq" id="WP_286344946.1">
    <property type="nucleotide sequence ID" value="NZ_AP027732.1"/>
</dbReference>
<evidence type="ECO:0000256" key="5">
    <source>
        <dbReference type="ARBA" id="ARBA00023136"/>
    </source>
</evidence>
<dbReference type="PANTHER" id="PTHR30482:SF17">
    <property type="entry name" value="ABC TRANSPORTER ATP-BINDING PROTEIN"/>
    <property type="match status" value="1"/>
</dbReference>
<sequence>MTTKTAPGTVLPRRPAPKALVGRRAWDVRPLYEPAIFAVVLSIGYFVLPSSWQYTLTIGVIYSLLATSLGILFGWTGTYTFGHAAFFGMGAYATALLRTESWNALLFLGLSAVVAAIAAVVIGLLGGRLVKVEFAMLTMIVGQIAYLLTFKIGPLGGDNGLVGITRGSVFGFDVTSNNSFWIYTIVVIAVVMGILRRINLSSFGASLNAIRDDPVKAASIGLPVKGLRLAAFTLSGAVAGLAGALFAQQGGIVTPDTLSFTFSGQIIIMALLGGMYRFWGPAIGALIFQLLSTAVFGNSSNGTLYLGVILLVVVLVFPKGVLGLLERLSNRFPVLGRLRRGRKA</sequence>
<proteinExistence type="predicted"/>
<feature type="transmembrane region" description="Helical" evidence="6">
    <location>
        <begin position="134"/>
        <end position="153"/>
    </location>
</feature>
<accession>A0ABM8GHL6</accession>
<evidence type="ECO:0008006" key="9">
    <source>
        <dbReference type="Google" id="ProtNLM"/>
    </source>
</evidence>
<gene>
    <name evidence="7" type="ORF">GCM10025867_01080</name>
</gene>
<dbReference type="Pfam" id="PF02653">
    <property type="entry name" value="BPD_transp_2"/>
    <property type="match status" value="1"/>
</dbReference>
<dbReference type="CDD" id="cd06581">
    <property type="entry name" value="TM_PBP1_LivM_like"/>
    <property type="match status" value="1"/>
</dbReference>
<keyword evidence="2" id="KW-1003">Cell membrane</keyword>
<keyword evidence="3 6" id="KW-0812">Transmembrane</keyword>
<dbReference type="InterPro" id="IPR001851">
    <property type="entry name" value="ABC_transp_permease"/>
</dbReference>
<feature type="transmembrane region" description="Helical" evidence="6">
    <location>
        <begin position="303"/>
        <end position="325"/>
    </location>
</feature>
<keyword evidence="8" id="KW-1185">Reference proteome</keyword>
<dbReference type="PANTHER" id="PTHR30482">
    <property type="entry name" value="HIGH-AFFINITY BRANCHED-CHAIN AMINO ACID TRANSPORT SYSTEM PERMEASE"/>
    <property type="match status" value="1"/>
</dbReference>
<keyword evidence="4 6" id="KW-1133">Transmembrane helix</keyword>
<feature type="transmembrane region" description="Helical" evidence="6">
    <location>
        <begin position="226"/>
        <end position="246"/>
    </location>
</feature>
<comment type="subcellular location">
    <subcellularLocation>
        <location evidence="1">Cell membrane</location>
        <topology evidence="1">Multi-pass membrane protein</topology>
    </subcellularLocation>
</comment>
<feature type="transmembrane region" description="Helical" evidence="6">
    <location>
        <begin position="54"/>
        <end position="73"/>
    </location>
</feature>
<dbReference type="EMBL" id="AP027732">
    <property type="protein sequence ID" value="BDZ47867.1"/>
    <property type="molecule type" value="Genomic_DNA"/>
</dbReference>
<dbReference type="Proteomes" id="UP001321486">
    <property type="component" value="Chromosome"/>
</dbReference>
<evidence type="ECO:0000313" key="7">
    <source>
        <dbReference type="EMBL" id="BDZ47867.1"/>
    </source>
</evidence>
<keyword evidence="5 6" id="KW-0472">Membrane</keyword>
<name>A0ABM8GHL6_9MICO</name>
<evidence type="ECO:0000256" key="4">
    <source>
        <dbReference type="ARBA" id="ARBA00022989"/>
    </source>
</evidence>
<feature type="transmembrane region" description="Helical" evidence="6">
    <location>
        <begin position="104"/>
        <end position="127"/>
    </location>
</feature>
<evidence type="ECO:0000256" key="2">
    <source>
        <dbReference type="ARBA" id="ARBA00022475"/>
    </source>
</evidence>
<evidence type="ECO:0000256" key="6">
    <source>
        <dbReference type="SAM" id="Phobius"/>
    </source>
</evidence>
<organism evidence="7 8">
    <name type="scientific">Frondihabitans sucicola</name>
    <dbReference type="NCBI Taxonomy" id="1268041"/>
    <lineage>
        <taxon>Bacteria</taxon>
        <taxon>Bacillati</taxon>
        <taxon>Actinomycetota</taxon>
        <taxon>Actinomycetes</taxon>
        <taxon>Micrococcales</taxon>
        <taxon>Microbacteriaceae</taxon>
        <taxon>Frondihabitans</taxon>
    </lineage>
</organism>
<dbReference type="InterPro" id="IPR043428">
    <property type="entry name" value="LivM-like"/>
</dbReference>
<evidence type="ECO:0000256" key="3">
    <source>
        <dbReference type="ARBA" id="ARBA00022692"/>
    </source>
</evidence>
<evidence type="ECO:0000313" key="8">
    <source>
        <dbReference type="Proteomes" id="UP001321486"/>
    </source>
</evidence>
<reference evidence="8" key="1">
    <citation type="journal article" date="2019" name="Int. J. Syst. Evol. Microbiol.">
        <title>The Global Catalogue of Microorganisms (GCM) 10K type strain sequencing project: providing services to taxonomists for standard genome sequencing and annotation.</title>
        <authorList>
            <consortium name="The Broad Institute Genomics Platform"/>
            <consortium name="The Broad Institute Genome Sequencing Center for Infectious Disease"/>
            <person name="Wu L."/>
            <person name="Ma J."/>
        </authorList>
    </citation>
    <scope>NUCLEOTIDE SEQUENCE [LARGE SCALE GENOMIC DNA]</scope>
    <source>
        <strain evidence="8">NBRC 108728</strain>
    </source>
</reference>
<feature type="transmembrane region" description="Helical" evidence="6">
    <location>
        <begin position="180"/>
        <end position="198"/>
    </location>
</feature>
<evidence type="ECO:0000256" key="1">
    <source>
        <dbReference type="ARBA" id="ARBA00004651"/>
    </source>
</evidence>
<feature type="transmembrane region" description="Helical" evidence="6">
    <location>
        <begin position="31"/>
        <end position="48"/>
    </location>
</feature>
<protein>
    <recommendedName>
        <fullName evidence="9">Branched-chain amino acid ABC transporter permease</fullName>
    </recommendedName>
</protein>